<feature type="compositionally biased region" description="Polar residues" evidence="1">
    <location>
        <begin position="97"/>
        <end position="114"/>
    </location>
</feature>
<evidence type="ECO:0000256" key="1">
    <source>
        <dbReference type="SAM" id="MobiDB-lite"/>
    </source>
</evidence>
<dbReference type="Proteomes" id="UP001153269">
    <property type="component" value="Unassembled WGS sequence"/>
</dbReference>
<feature type="compositionally biased region" description="Low complexity" evidence="1">
    <location>
        <begin position="40"/>
        <end position="52"/>
    </location>
</feature>
<dbReference type="EMBL" id="CADEAL010002309">
    <property type="protein sequence ID" value="CAB1439606.1"/>
    <property type="molecule type" value="Genomic_DNA"/>
</dbReference>
<reference evidence="2" key="1">
    <citation type="submission" date="2020-03" db="EMBL/GenBank/DDBJ databases">
        <authorList>
            <person name="Weist P."/>
        </authorList>
    </citation>
    <scope>NUCLEOTIDE SEQUENCE</scope>
</reference>
<sequence>MTEEHQASKGMVSIQASTWAGEPGQHRARTGQQREEHQCQQRGGAQPAQGRRNQPRQRESTRPAKEEHQANKGFSFLRCEHRPTEGGAPGQPREQHQANTQGEHQASTGRSTRPVQREEHEASTGSEHQASTWE</sequence>
<feature type="region of interest" description="Disordered" evidence="1">
    <location>
        <begin position="1"/>
        <end position="134"/>
    </location>
</feature>
<feature type="compositionally biased region" description="Basic and acidic residues" evidence="1">
    <location>
        <begin position="56"/>
        <end position="70"/>
    </location>
</feature>
<comment type="caution">
    <text evidence="2">The sequence shown here is derived from an EMBL/GenBank/DDBJ whole genome shotgun (WGS) entry which is preliminary data.</text>
</comment>
<evidence type="ECO:0000313" key="2">
    <source>
        <dbReference type="EMBL" id="CAB1439606.1"/>
    </source>
</evidence>
<name>A0A9N7UYT9_PLEPL</name>
<proteinExistence type="predicted"/>
<keyword evidence="3" id="KW-1185">Reference proteome</keyword>
<evidence type="ECO:0000313" key="3">
    <source>
        <dbReference type="Proteomes" id="UP001153269"/>
    </source>
</evidence>
<feature type="compositionally biased region" description="Polar residues" evidence="1">
    <location>
        <begin position="123"/>
        <end position="134"/>
    </location>
</feature>
<gene>
    <name evidence="2" type="ORF">PLEPLA_LOCUS27387</name>
</gene>
<protein>
    <submittedName>
        <fullName evidence="2">Uncharacterized protein</fullName>
    </submittedName>
</protein>
<accession>A0A9N7UYT9</accession>
<organism evidence="2 3">
    <name type="scientific">Pleuronectes platessa</name>
    <name type="common">European plaice</name>
    <dbReference type="NCBI Taxonomy" id="8262"/>
    <lineage>
        <taxon>Eukaryota</taxon>
        <taxon>Metazoa</taxon>
        <taxon>Chordata</taxon>
        <taxon>Craniata</taxon>
        <taxon>Vertebrata</taxon>
        <taxon>Euteleostomi</taxon>
        <taxon>Actinopterygii</taxon>
        <taxon>Neopterygii</taxon>
        <taxon>Teleostei</taxon>
        <taxon>Neoteleostei</taxon>
        <taxon>Acanthomorphata</taxon>
        <taxon>Carangaria</taxon>
        <taxon>Pleuronectiformes</taxon>
        <taxon>Pleuronectoidei</taxon>
        <taxon>Pleuronectidae</taxon>
        <taxon>Pleuronectes</taxon>
    </lineage>
</organism>
<dbReference type="AlphaFoldDB" id="A0A9N7UYT9"/>